<evidence type="ECO:0000313" key="2">
    <source>
        <dbReference type="EMBL" id="KKK73604.1"/>
    </source>
</evidence>
<feature type="non-terminal residue" evidence="2">
    <location>
        <position position="159"/>
    </location>
</feature>
<accession>A0A0F9A4U1</accession>
<dbReference type="AlphaFoldDB" id="A0A0F9A4U1"/>
<name>A0A0F9A4U1_9ZZZZ</name>
<organism evidence="2">
    <name type="scientific">marine sediment metagenome</name>
    <dbReference type="NCBI Taxonomy" id="412755"/>
    <lineage>
        <taxon>unclassified sequences</taxon>
        <taxon>metagenomes</taxon>
        <taxon>ecological metagenomes</taxon>
    </lineage>
</organism>
<evidence type="ECO:0000256" key="1">
    <source>
        <dbReference type="SAM" id="MobiDB-lite"/>
    </source>
</evidence>
<feature type="region of interest" description="Disordered" evidence="1">
    <location>
        <begin position="1"/>
        <end position="23"/>
    </location>
</feature>
<gene>
    <name evidence="2" type="ORF">LCGC14_2892160</name>
</gene>
<protein>
    <submittedName>
        <fullName evidence="2">Uncharacterized protein</fullName>
    </submittedName>
</protein>
<proteinExistence type="predicted"/>
<dbReference type="EMBL" id="LAZR01056711">
    <property type="protein sequence ID" value="KKK73604.1"/>
    <property type="molecule type" value="Genomic_DNA"/>
</dbReference>
<comment type="caution">
    <text evidence="2">The sequence shown here is derived from an EMBL/GenBank/DDBJ whole genome shotgun (WGS) entry which is preliminary data.</text>
</comment>
<sequence>MSGLSSVNDPLTGSNYGGINTEPTGMNASYKEYLDNLEKTTRRPVGGALRQQQYTPSANQSPVIGQISNQTLGSLPIFGGGATLFPQAILDNYAKAKKDSELEYLNSIGNVDMKTLELSATLKNPWLNQAFTTKYQNAMDTWLDTSAAQFGGDYVKGLK</sequence>
<reference evidence="2" key="1">
    <citation type="journal article" date="2015" name="Nature">
        <title>Complex archaea that bridge the gap between prokaryotes and eukaryotes.</title>
        <authorList>
            <person name="Spang A."/>
            <person name="Saw J.H."/>
            <person name="Jorgensen S.L."/>
            <person name="Zaremba-Niedzwiedzka K."/>
            <person name="Martijn J."/>
            <person name="Lind A.E."/>
            <person name="van Eijk R."/>
            <person name="Schleper C."/>
            <person name="Guy L."/>
            <person name="Ettema T.J."/>
        </authorList>
    </citation>
    <scope>NUCLEOTIDE SEQUENCE</scope>
</reference>